<evidence type="ECO:0000256" key="1">
    <source>
        <dbReference type="ARBA" id="ARBA00004196"/>
    </source>
</evidence>
<dbReference type="SUPFAM" id="SSF74653">
    <property type="entry name" value="TolA/TonB C-terminal domain"/>
    <property type="match status" value="1"/>
</dbReference>
<keyword evidence="3" id="KW-1015">Disulfide bond</keyword>
<feature type="domain" description="Thioredoxin" evidence="6">
    <location>
        <begin position="31"/>
        <end position="171"/>
    </location>
</feature>
<reference evidence="7 8" key="1">
    <citation type="submission" date="2024-04" db="EMBL/GenBank/DDBJ databases">
        <title>Human intestinal bacterial collection.</title>
        <authorList>
            <person name="Pauvert C."/>
            <person name="Hitch T.C.A."/>
            <person name="Clavel T."/>
        </authorList>
    </citation>
    <scope>NUCLEOTIDE SEQUENCE [LARGE SCALE GENOMIC DNA]</scope>
    <source>
        <strain evidence="7 8">CLA-AA-H145</strain>
    </source>
</reference>
<dbReference type="Gene3D" id="3.30.1150.10">
    <property type="match status" value="1"/>
</dbReference>
<dbReference type="PANTHER" id="PTHR42852">
    <property type="entry name" value="THIOL:DISULFIDE INTERCHANGE PROTEIN DSBE"/>
    <property type="match status" value="1"/>
</dbReference>
<dbReference type="CDD" id="cd02966">
    <property type="entry name" value="TlpA_like_family"/>
    <property type="match status" value="1"/>
</dbReference>
<evidence type="ECO:0000313" key="8">
    <source>
        <dbReference type="Proteomes" id="UP001487296"/>
    </source>
</evidence>
<sequence length="311" mass="36193">MKKLLLFLWAVIPFLSLHAEDADSLYAKDMLPIGTMAPEMVIDSVNNVTLESLRGRYVVLHFWATWCPDCRRDMPELNDLSYVYNSDSIVFIHVSYDTNKEAWQKYIGENKMFGMQLTELKKMREARSSSMFKINWIPAYYVINTEGRIIERTVDVEKLARRLTLLDKSRVRIPRSKMSKNPEYKGGETMLRYYLAKSIKYPRVASNYGLEGQTLVKFMVEADGTISNARVTENKITVDDKLPYQKLRGDARQRVRQEALDAFAEEALRVINAMPQWNPGKRYGMPIKVEYELPINFRLQYNSDDVWSGHS</sequence>
<dbReference type="RefSeq" id="WP_215759203.1">
    <property type="nucleotide sequence ID" value="NZ_JAHKBE010000008.1"/>
</dbReference>
<comment type="subcellular location">
    <subcellularLocation>
        <location evidence="1">Cell envelope</location>
    </subcellularLocation>
</comment>
<comment type="caution">
    <text evidence="7">The sequence shown here is derived from an EMBL/GenBank/DDBJ whole genome shotgun (WGS) entry which is preliminary data.</text>
</comment>
<evidence type="ECO:0000256" key="2">
    <source>
        <dbReference type="ARBA" id="ARBA00022748"/>
    </source>
</evidence>
<dbReference type="PROSITE" id="PS51352">
    <property type="entry name" value="THIOREDOXIN_2"/>
    <property type="match status" value="1"/>
</dbReference>
<name>A0ABV1FP45_9BACT</name>
<keyword evidence="2" id="KW-0201">Cytochrome c-type biogenesis</keyword>
<dbReference type="Pfam" id="PF13905">
    <property type="entry name" value="Thioredoxin_8"/>
    <property type="match status" value="1"/>
</dbReference>
<dbReference type="Gene3D" id="3.40.30.10">
    <property type="entry name" value="Glutaredoxin"/>
    <property type="match status" value="1"/>
</dbReference>
<dbReference type="SUPFAM" id="SSF52833">
    <property type="entry name" value="Thioredoxin-like"/>
    <property type="match status" value="1"/>
</dbReference>
<evidence type="ECO:0000259" key="6">
    <source>
        <dbReference type="PROSITE" id="PS51352"/>
    </source>
</evidence>
<feature type="signal peptide" evidence="5">
    <location>
        <begin position="1"/>
        <end position="19"/>
    </location>
</feature>
<evidence type="ECO:0000256" key="4">
    <source>
        <dbReference type="ARBA" id="ARBA00023284"/>
    </source>
</evidence>
<evidence type="ECO:0000256" key="5">
    <source>
        <dbReference type="SAM" id="SignalP"/>
    </source>
</evidence>
<feature type="chain" id="PRO_5046082122" evidence="5">
    <location>
        <begin position="20"/>
        <end position="311"/>
    </location>
</feature>
<dbReference type="InterPro" id="IPR012336">
    <property type="entry name" value="Thioredoxin-like_fold"/>
</dbReference>
<dbReference type="InterPro" id="IPR050553">
    <property type="entry name" value="Thioredoxin_ResA/DsbE_sf"/>
</dbReference>
<dbReference type="Proteomes" id="UP001487296">
    <property type="component" value="Unassembled WGS sequence"/>
</dbReference>
<keyword evidence="5" id="KW-0732">Signal</keyword>
<protein>
    <submittedName>
        <fullName evidence="7">Thioredoxin-like domain-containing protein</fullName>
    </submittedName>
</protein>
<keyword evidence="8" id="KW-1185">Reference proteome</keyword>
<proteinExistence type="predicted"/>
<dbReference type="InterPro" id="IPR013766">
    <property type="entry name" value="Thioredoxin_domain"/>
</dbReference>
<dbReference type="PANTHER" id="PTHR42852:SF6">
    <property type="entry name" value="THIOL:DISULFIDE INTERCHANGE PROTEIN DSBE"/>
    <property type="match status" value="1"/>
</dbReference>
<accession>A0ABV1FP45</accession>
<gene>
    <name evidence="7" type="ORF">AAAT34_03840</name>
</gene>
<dbReference type="EMBL" id="JBBNFP010000008">
    <property type="protein sequence ID" value="MEQ2486185.1"/>
    <property type="molecule type" value="Genomic_DNA"/>
</dbReference>
<organism evidence="7 8">
    <name type="scientific">Hallella faecis</name>
    <dbReference type="NCBI Taxonomy" id="2841596"/>
    <lineage>
        <taxon>Bacteria</taxon>
        <taxon>Pseudomonadati</taxon>
        <taxon>Bacteroidota</taxon>
        <taxon>Bacteroidia</taxon>
        <taxon>Bacteroidales</taxon>
        <taxon>Prevotellaceae</taxon>
        <taxon>Hallella</taxon>
    </lineage>
</organism>
<keyword evidence="4" id="KW-0676">Redox-active center</keyword>
<evidence type="ECO:0000313" key="7">
    <source>
        <dbReference type="EMBL" id="MEQ2486185.1"/>
    </source>
</evidence>
<dbReference type="InterPro" id="IPR036249">
    <property type="entry name" value="Thioredoxin-like_sf"/>
</dbReference>
<evidence type="ECO:0000256" key="3">
    <source>
        <dbReference type="ARBA" id="ARBA00023157"/>
    </source>
</evidence>